<dbReference type="KEGG" id="xac:XAC0469"/>
<protein>
    <submittedName>
        <fullName evidence="1">Uncharacterized protein</fullName>
    </submittedName>
</protein>
<name>A0AAI7ZCX4_XANAC</name>
<gene>
    <name evidence="1" type="ordered locus">XAC0469</name>
</gene>
<dbReference type="Proteomes" id="UP000000576">
    <property type="component" value="Chromosome"/>
</dbReference>
<proteinExistence type="predicted"/>
<accession>A0AAI7ZCX4</accession>
<sequence>MTAVTVADCSNGSKARDCRQYRPGTSSRPIAEIVIRRCMGCLEIARWREQLNSVRKYIECVRTHPSLRAIADVLSWCCWVAALATCTLDLLDLPVAISFAQCVVLAPCDGARWNCGDVVTPRVLSGAADRLGYAGEKSLIAAIGRKLHIVEITTVDSASCDPFAVVASVQVTPVACISAASLALTCNAADALFFAGASGADVGTAWGADSPAVQAFSASARPGMIALRKAGDARNKWPNWVIAT</sequence>
<dbReference type="AlphaFoldDB" id="A0AAI7ZCX4"/>
<reference evidence="1 2" key="1">
    <citation type="journal article" date="2002" name="Nature">
        <title>Comparison of the genomes of two Xanthomonas pathogens with differing host specificities.</title>
        <authorList>
            <person name="da Silva A.C."/>
            <person name="Ferro J.A."/>
            <person name="Reinach F.C."/>
            <person name="Farah C.S."/>
            <person name="Furlan L.R."/>
            <person name="Quaggio R.B."/>
            <person name="Monteiro-Vitorello C.B."/>
            <person name="Van Sluys M.A."/>
            <person name="Almeida N.F."/>
            <person name="Alves L.M."/>
            <person name="do Amaral A.M."/>
            <person name="Bertolini M.C."/>
            <person name="Camargo L.E."/>
            <person name="Camarotte G."/>
            <person name="Cannavan F."/>
            <person name="Cardozo J."/>
            <person name="Chambergo F."/>
            <person name="Ciapina L.P."/>
            <person name="Cicarelli R.M."/>
            <person name="Coutinho L.L."/>
            <person name="Cursino-Santos J.R."/>
            <person name="El-Dorry H."/>
            <person name="Faria J.B."/>
            <person name="Ferreira A.J."/>
            <person name="Ferreira R.C."/>
            <person name="Ferro M.I."/>
            <person name="Formighieri E.F."/>
            <person name="Franco M.C."/>
            <person name="Greggio C.C."/>
            <person name="Gruber A."/>
            <person name="Katsuyama A.M."/>
            <person name="Kishi L.T."/>
            <person name="Leite R.P."/>
            <person name="Lemos E.G."/>
            <person name="Lemos M.V."/>
            <person name="Locali E.C."/>
            <person name="Machado M.A."/>
            <person name="Madeira A.M."/>
            <person name="Martinez-Rossi N.M."/>
            <person name="Martins E.C."/>
            <person name="Meidanis J."/>
            <person name="Menck C.F."/>
            <person name="Miyaki C.Y."/>
            <person name="Moon D.H."/>
            <person name="Moreira L.M."/>
            <person name="Novo M.T."/>
            <person name="Okura V.K."/>
            <person name="Oliveira M.C."/>
            <person name="Oliveira V.R."/>
            <person name="Pereira H.A."/>
            <person name="Rossi A."/>
            <person name="Sena J.A."/>
            <person name="Silva C."/>
            <person name="de Souza R.F."/>
            <person name="Spinola L.A."/>
            <person name="Takita M.A."/>
            <person name="Tamura R.E."/>
            <person name="Teixeira E.C."/>
            <person name="Tezza R.I."/>
            <person name="Trindade dos Santos M."/>
            <person name="Truffi D."/>
            <person name="Tsai S.M."/>
            <person name="White F.F."/>
            <person name="Setubal J.C."/>
            <person name="Kitajima J.P."/>
        </authorList>
    </citation>
    <scope>NUCLEOTIDE SEQUENCE [LARGE SCALE GENOMIC DNA]</scope>
    <source>
        <strain evidence="1 2">306</strain>
    </source>
</reference>
<evidence type="ECO:0000313" key="1">
    <source>
        <dbReference type="EMBL" id="AAM35360.1"/>
    </source>
</evidence>
<dbReference type="EMBL" id="AE008923">
    <property type="protein sequence ID" value="AAM35360.1"/>
    <property type="molecule type" value="Genomic_DNA"/>
</dbReference>
<evidence type="ECO:0000313" key="2">
    <source>
        <dbReference type="Proteomes" id="UP000000576"/>
    </source>
</evidence>
<organism evidence="1 2">
    <name type="scientific">Xanthomonas axonopodis pv. citri (strain 306)</name>
    <dbReference type="NCBI Taxonomy" id="190486"/>
    <lineage>
        <taxon>Bacteria</taxon>
        <taxon>Pseudomonadati</taxon>
        <taxon>Pseudomonadota</taxon>
        <taxon>Gammaproteobacteria</taxon>
        <taxon>Lysobacterales</taxon>
        <taxon>Lysobacteraceae</taxon>
        <taxon>Xanthomonas</taxon>
    </lineage>
</organism>